<name>A0A158HY90_9BURK</name>
<dbReference type="Proteomes" id="UP000054925">
    <property type="component" value="Unassembled WGS sequence"/>
</dbReference>
<reference evidence="1" key="1">
    <citation type="submission" date="2016-01" db="EMBL/GenBank/DDBJ databases">
        <authorList>
            <person name="Peeters C."/>
        </authorList>
    </citation>
    <scope>NUCLEOTIDE SEQUENCE [LARGE SCALE GENOMIC DNA]</scope>
    <source>
        <strain evidence="1">LMG 22937</strain>
    </source>
</reference>
<evidence type="ECO:0000313" key="2">
    <source>
        <dbReference type="Proteomes" id="UP000054925"/>
    </source>
</evidence>
<gene>
    <name evidence="1" type="ORF">AWB67_02222</name>
</gene>
<dbReference type="OrthoDB" id="5782056at2"/>
<dbReference type="EMBL" id="FCOL02000009">
    <property type="protein sequence ID" value="SAL48939.1"/>
    <property type="molecule type" value="Genomic_DNA"/>
</dbReference>
<sequence>MSRRSRSHAQTQPTAFFPTQAYLGYPKGYQKEPSLRQRRREYAEFSRKLRAIFAPLLLNHYALHEHMMVQTSLGFSGGAAGADCLAVTRFGVFVVTHIRSVGTLSLTTNANELLVTESDTAHAIRCPLWQAGPVVHFLSALLADLKCPVEAIAITTDDACKIDFDLPPSIMKLHELDQFLRQRYAPFVGVQWSFFDVNQISARIRQGCRDWDEEVAEA</sequence>
<protein>
    <recommendedName>
        <fullName evidence="3">NERD domain-containing protein</fullName>
    </recommendedName>
</protein>
<dbReference type="AlphaFoldDB" id="A0A158HY90"/>
<evidence type="ECO:0008006" key="3">
    <source>
        <dbReference type="Google" id="ProtNLM"/>
    </source>
</evidence>
<evidence type="ECO:0000313" key="1">
    <source>
        <dbReference type="EMBL" id="SAL48939.1"/>
    </source>
</evidence>
<keyword evidence="2" id="KW-1185">Reference proteome</keyword>
<accession>A0A158HY90</accession>
<comment type="caution">
    <text evidence="1">The sequence shown here is derived from an EMBL/GenBank/DDBJ whole genome shotgun (WGS) entry which is preliminary data.</text>
</comment>
<organism evidence="1 2">
    <name type="scientific">Caballeronia terrestris</name>
    <dbReference type="NCBI Taxonomy" id="1226301"/>
    <lineage>
        <taxon>Bacteria</taxon>
        <taxon>Pseudomonadati</taxon>
        <taxon>Pseudomonadota</taxon>
        <taxon>Betaproteobacteria</taxon>
        <taxon>Burkholderiales</taxon>
        <taxon>Burkholderiaceae</taxon>
        <taxon>Caballeronia</taxon>
    </lineage>
</organism>
<proteinExistence type="predicted"/>
<dbReference type="RefSeq" id="WP_087656272.1">
    <property type="nucleotide sequence ID" value="NZ_FCOL02000009.1"/>
</dbReference>